<reference evidence="3 4" key="1">
    <citation type="journal article" date="2022" name="Nat. Genet.">
        <title>Improved pea reference genome and pan-genome highlight genomic features and evolutionary characteristics.</title>
        <authorList>
            <person name="Yang T."/>
            <person name="Liu R."/>
            <person name="Luo Y."/>
            <person name="Hu S."/>
            <person name="Wang D."/>
            <person name="Wang C."/>
            <person name="Pandey M.K."/>
            <person name="Ge S."/>
            <person name="Xu Q."/>
            <person name="Li N."/>
            <person name="Li G."/>
            <person name="Huang Y."/>
            <person name="Saxena R.K."/>
            <person name="Ji Y."/>
            <person name="Li M."/>
            <person name="Yan X."/>
            <person name="He Y."/>
            <person name="Liu Y."/>
            <person name="Wang X."/>
            <person name="Xiang C."/>
            <person name="Varshney R.K."/>
            <person name="Ding H."/>
            <person name="Gao S."/>
            <person name="Zong X."/>
        </authorList>
    </citation>
    <scope>NUCLEOTIDE SEQUENCE [LARGE SCALE GENOMIC DNA]</scope>
    <source>
        <strain evidence="3 4">cv. Zhongwan 6</strain>
    </source>
</reference>
<accession>A0A9D4X2P9</accession>
<protein>
    <recommendedName>
        <fullName evidence="2">DUF7745 domain-containing protein</fullName>
    </recommendedName>
</protein>
<dbReference type="PANTHER" id="PTHR48154">
    <property type="entry name" value="PROTEIN, PUTATIVE-RELATED"/>
    <property type="match status" value="1"/>
</dbReference>
<evidence type="ECO:0000259" key="2">
    <source>
        <dbReference type="Pfam" id="PF24924"/>
    </source>
</evidence>
<evidence type="ECO:0000256" key="1">
    <source>
        <dbReference type="SAM" id="Coils"/>
    </source>
</evidence>
<organism evidence="3 4">
    <name type="scientific">Pisum sativum</name>
    <name type="common">Garden pea</name>
    <name type="synonym">Lathyrus oleraceus</name>
    <dbReference type="NCBI Taxonomy" id="3888"/>
    <lineage>
        <taxon>Eukaryota</taxon>
        <taxon>Viridiplantae</taxon>
        <taxon>Streptophyta</taxon>
        <taxon>Embryophyta</taxon>
        <taxon>Tracheophyta</taxon>
        <taxon>Spermatophyta</taxon>
        <taxon>Magnoliopsida</taxon>
        <taxon>eudicotyledons</taxon>
        <taxon>Gunneridae</taxon>
        <taxon>Pentapetalae</taxon>
        <taxon>rosids</taxon>
        <taxon>fabids</taxon>
        <taxon>Fabales</taxon>
        <taxon>Fabaceae</taxon>
        <taxon>Papilionoideae</taxon>
        <taxon>50 kb inversion clade</taxon>
        <taxon>NPAAA clade</taxon>
        <taxon>Hologalegina</taxon>
        <taxon>IRL clade</taxon>
        <taxon>Fabeae</taxon>
        <taxon>Lathyrus</taxon>
    </lineage>
</organism>
<feature type="coiled-coil region" evidence="1">
    <location>
        <begin position="436"/>
        <end position="519"/>
    </location>
</feature>
<comment type="caution">
    <text evidence="3">The sequence shown here is derived from an EMBL/GenBank/DDBJ whole genome shotgun (WGS) entry which is preliminary data.</text>
</comment>
<evidence type="ECO:0000313" key="3">
    <source>
        <dbReference type="EMBL" id="KAI5411190.1"/>
    </source>
</evidence>
<dbReference type="EMBL" id="JAMSHJ010000005">
    <property type="protein sequence ID" value="KAI5411190.1"/>
    <property type="molecule type" value="Genomic_DNA"/>
</dbReference>
<name>A0A9D4X2P9_PEA</name>
<gene>
    <name evidence="3" type="ORF">KIW84_056359</name>
</gene>
<dbReference type="AlphaFoldDB" id="A0A9D4X2P9"/>
<dbReference type="InterPro" id="IPR056647">
    <property type="entry name" value="DUF7745"/>
</dbReference>
<sequence>MAQSTKTLVKSTVVNCAFNQELEGVRWLERSHSCPYKPHLAFQRSRMLGSLELCALHIALFDCTLVANSSLRTCIALLDSICIEVDSLVSISYGDEYTATIALITLAQFYDLPLRCFTFQDFQLAPTLEEFERLVRIPMKDKSLFEGTDESLPLEVIASALHMDEKEAKDNLETKGNTKGFSLSFLLERAHTLLKAESWDACYSAIALAIYGVVLFPNMDGFVDMTAICVFLTGNPVPTLLADVYYHISHRYTKKKGLIACCAPLLYQWFLEHLPKTGAWVEQTDVSWPQRLGSLRSEDLSWYSKEYINVDIIFSCGDFLNLPLIGTQGCVNANPVLSLRQLGYPMEGPPEANSLEALLLLDFGAENPSLFQRIKEAWKNVNRKGKAELGRANGIKKEPYFQWVKERVQIIKMPFVIRTPIPLPEPKLTHVPIEEMEELKTTMAKLEKENEELQIKLQQTINEKNNMKWDLERKEAQLQEHMEKFNKEEHKRKKIKVGLEQADHCLDTLKGQLRQAQKECQDNERWWHLATKENKTIRDTLGAQIKELTNFVRHAKAEVDQERRLKKIAIEASRVSPMIWEEKCREVRDVRESVSYWKNQLESLRQDSSIWLKERDYVIEDYESFKKTIDFLQGDRDKFRAKLDGLVGFCNWAAKELPWRLRDAVEELKEDSTPPAIINYVLLCKGLLKRFNEELEELQARKPVV</sequence>
<proteinExistence type="predicted"/>
<evidence type="ECO:0000313" key="4">
    <source>
        <dbReference type="Proteomes" id="UP001058974"/>
    </source>
</evidence>
<dbReference type="Proteomes" id="UP001058974">
    <property type="component" value="Chromosome 5"/>
</dbReference>
<dbReference type="Gramene" id="Psat05G0635900-T1">
    <property type="protein sequence ID" value="KAI5411190.1"/>
    <property type="gene ID" value="KIW84_056359"/>
</dbReference>
<dbReference type="PANTHER" id="PTHR48154:SF1">
    <property type="entry name" value="PROTEIN, PUTATIVE-RELATED"/>
    <property type="match status" value="1"/>
</dbReference>
<keyword evidence="1" id="KW-0175">Coiled coil</keyword>
<feature type="domain" description="DUF7745" evidence="2">
    <location>
        <begin position="102"/>
        <end position="409"/>
    </location>
</feature>
<keyword evidence="4" id="KW-1185">Reference proteome</keyword>
<dbReference type="Pfam" id="PF24924">
    <property type="entry name" value="DUF7745"/>
    <property type="match status" value="1"/>
</dbReference>